<feature type="transmembrane region" description="Helical" evidence="4">
    <location>
        <begin position="52"/>
        <end position="70"/>
    </location>
</feature>
<dbReference type="InterPro" id="IPR004089">
    <property type="entry name" value="MCPsignal_dom"/>
</dbReference>
<evidence type="ECO:0000259" key="5">
    <source>
        <dbReference type="PROSITE" id="PS50111"/>
    </source>
</evidence>
<evidence type="ECO:0000256" key="2">
    <source>
        <dbReference type="ARBA" id="ARBA00029447"/>
    </source>
</evidence>
<feature type="transmembrane region" description="Helical" evidence="4">
    <location>
        <begin position="126"/>
        <end position="144"/>
    </location>
</feature>
<keyword evidence="4" id="KW-0472">Membrane</keyword>
<sequence length="540" mass="58596">MNFINKLRVVYQDSSVVIRNQVPGLFFSLVILLSLLPVLLVNELIQGDYLEFALEFTIFLLIGVALFQLFRGKYRSAVTIPIITSILAATALALVLTPQSSFQVYQVSLYMTVPLVLTVTISDSTWYPAGVAVSGVVVILLIAFTRIRPVLDGVEAEAFLERTVVPIALYGMASLLSLRISYGNIRSLQRTEAEHQHGLETIAKIAAIVQRSDENLNAARLLENDFQTILAGAERIATAVHALDDDAGTLQEGMSGANQAINTTNNLVEQFHHQVDEQNSVVLEATASVNQMSASLDNVADITSRKHTTAEKLLVEAEQGLRTMDDNNQAVQDMVKLANQLLEINTIISGIAEQTNILSMNAAIEAAHAGEAGRGFSVVAEEIRKLATSTSENSRIIAESIKQLSSGMEISQRSAAAMQHSFTAVVKEIREISAAFSEITNSTAELSQGGREILSAMQILQNSSTVIHDGSTNISTEQQNALQQFRHVESFVGQIGEASQRIQQALQSITEALESQRVLVSQSTRKSGELFSAVSQLAAQ</sequence>
<proteinExistence type="inferred from homology"/>
<evidence type="ECO:0000256" key="3">
    <source>
        <dbReference type="PROSITE-ProRule" id="PRU00284"/>
    </source>
</evidence>
<feature type="transmembrane region" description="Helical" evidence="4">
    <location>
        <begin position="77"/>
        <end position="96"/>
    </location>
</feature>
<dbReference type="PANTHER" id="PTHR43531">
    <property type="entry name" value="PROTEIN ICFG"/>
    <property type="match status" value="1"/>
</dbReference>
<dbReference type="Gene3D" id="1.10.287.950">
    <property type="entry name" value="Methyl-accepting chemotaxis protein"/>
    <property type="match status" value="1"/>
</dbReference>
<name>H9UH33_SPIAZ</name>
<comment type="similarity">
    <text evidence="2">Belongs to the methyl-accepting chemotaxis (MCP) protein family.</text>
</comment>
<accession>H9UH33</accession>
<dbReference type="Pfam" id="PF00015">
    <property type="entry name" value="MCPsignal"/>
    <property type="match status" value="1"/>
</dbReference>
<dbReference type="PANTHER" id="PTHR43531:SF11">
    <property type="entry name" value="METHYL-ACCEPTING CHEMOTAXIS PROTEIN 3"/>
    <property type="match status" value="1"/>
</dbReference>
<dbReference type="KEGG" id="sfc:Spiaf_0727"/>
<feature type="transmembrane region" description="Helical" evidence="4">
    <location>
        <begin position="164"/>
        <end position="182"/>
    </location>
</feature>
<evidence type="ECO:0000313" key="7">
    <source>
        <dbReference type="Proteomes" id="UP000007383"/>
    </source>
</evidence>
<keyword evidence="1" id="KW-0145">Chemotaxis</keyword>
<dbReference type="OrthoDB" id="371102at2"/>
<dbReference type="RefSeq" id="WP_014454823.1">
    <property type="nucleotide sequence ID" value="NC_017098.1"/>
</dbReference>
<dbReference type="EMBL" id="CP003282">
    <property type="protein sequence ID" value="AFG36826.1"/>
    <property type="molecule type" value="Genomic_DNA"/>
</dbReference>
<evidence type="ECO:0000256" key="4">
    <source>
        <dbReference type="SAM" id="Phobius"/>
    </source>
</evidence>
<dbReference type="eggNOG" id="COG0840">
    <property type="taxonomic scope" value="Bacteria"/>
</dbReference>
<gene>
    <name evidence="6" type="ordered locus">Spiaf_0727</name>
</gene>
<evidence type="ECO:0000313" key="6">
    <source>
        <dbReference type="EMBL" id="AFG36826.1"/>
    </source>
</evidence>
<keyword evidence="4" id="KW-0812">Transmembrane</keyword>
<dbReference type="Proteomes" id="UP000007383">
    <property type="component" value="Chromosome"/>
</dbReference>
<reference evidence="7" key="1">
    <citation type="journal article" date="2013" name="Stand. Genomic Sci.">
        <title>Complete genome sequence of the halophilic bacterium Spirochaeta africana type strain (Z-7692(T)) from the alkaline Lake Magadi in the East African Rift.</title>
        <authorList>
            <person name="Liolos K."/>
            <person name="Abt B."/>
            <person name="Scheuner C."/>
            <person name="Teshima H."/>
            <person name="Held B."/>
            <person name="Lapidus A."/>
            <person name="Nolan M."/>
            <person name="Lucas S."/>
            <person name="Deshpande S."/>
            <person name="Cheng J.F."/>
            <person name="Tapia R."/>
            <person name="Goodwin L.A."/>
            <person name="Pitluck S."/>
            <person name="Pagani I."/>
            <person name="Ivanova N."/>
            <person name="Mavromatis K."/>
            <person name="Mikhailova N."/>
            <person name="Huntemann M."/>
            <person name="Pati A."/>
            <person name="Chen A."/>
            <person name="Palaniappan K."/>
            <person name="Land M."/>
            <person name="Rohde M."/>
            <person name="Tindall B.J."/>
            <person name="Detter J.C."/>
            <person name="Goker M."/>
            <person name="Bristow J."/>
            <person name="Eisen J.A."/>
            <person name="Markowitz V."/>
            <person name="Hugenholtz P."/>
            <person name="Woyke T."/>
            <person name="Klenk H.P."/>
            <person name="Kyrpides N.C."/>
        </authorList>
    </citation>
    <scope>NUCLEOTIDE SEQUENCE</scope>
    <source>
        <strain evidence="7">ATCC 700263 / DSM 8902 / Z-7692</strain>
    </source>
</reference>
<dbReference type="PATRIC" id="fig|889378.3.peg.737"/>
<dbReference type="SMART" id="SM00283">
    <property type="entry name" value="MA"/>
    <property type="match status" value="1"/>
</dbReference>
<dbReference type="STRING" id="889378.Spiaf_0727"/>
<keyword evidence="3" id="KW-0807">Transducer</keyword>
<dbReference type="GO" id="GO:0005886">
    <property type="term" value="C:plasma membrane"/>
    <property type="evidence" value="ECO:0007669"/>
    <property type="project" value="TreeGrafter"/>
</dbReference>
<feature type="domain" description="Methyl-accepting transducer" evidence="5">
    <location>
        <begin position="253"/>
        <end position="475"/>
    </location>
</feature>
<dbReference type="PROSITE" id="PS50111">
    <property type="entry name" value="CHEMOTAXIS_TRANSDUC_2"/>
    <property type="match status" value="1"/>
</dbReference>
<protein>
    <submittedName>
        <fullName evidence="6">Methyl-accepting chemotaxis protein</fullName>
    </submittedName>
</protein>
<organism evidence="6 7">
    <name type="scientific">Spirochaeta africana (strain ATCC 700263 / DSM 8902 / Z-7692)</name>
    <dbReference type="NCBI Taxonomy" id="889378"/>
    <lineage>
        <taxon>Bacteria</taxon>
        <taxon>Pseudomonadati</taxon>
        <taxon>Spirochaetota</taxon>
        <taxon>Spirochaetia</taxon>
        <taxon>Spirochaetales</taxon>
        <taxon>Spirochaetaceae</taxon>
        <taxon>Spirochaeta</taxon>
    </lineage>
</organism>
<dbReference type="GO" id="GO:0006935">
    <property type="term" value="P:chemotaxis"/>
    <property type="evidence" value="ECO:0007669"/>
    <property type="project" value="UniProtKB-KW"/>
</dbReference>
<dbReference type="HOGENOM" id="CLU_037747_0_0_12"/>
<keyword evidence="7" id="KW-1185">Reference proteome</keyword>
<evidence type="ECO:0000256" key="1">
    <source>
        <dbReference type="ARBA" id="ARBA00022500"/>
    </source>
</evidence>
<dbReference type="GO" id="GO:0004888">
    <property type="term" value="F:transmembrane signaling receptor activity"/>
    <property type="evidence" value="ECO:0007669"/>
    <property type="project" value="TreeGrafter"/>
</dbReference>
<dbReference type="SUPFAM" id="SSF58104">
    <property type="entry name" value="Methyl-accepting chemotaxis protein (MCP) signaling domain"/>
    <property type="match status" value="1"/>
</dbReference>
<dbReference type="InterPro" id="IPR051310">
    <property type="entry name" value="MCP_chemotaxis"/>
</dbReference>
<dbReference type="AlphaFoldDB" id="H9UH33"/>
<keyword evidence="4" id="KW-1133">Transmembrane helix</keyword>
<dbReference type="GO" id="GO:0007165">
    <property type="term" value="P:signal transduction"/>
    <property type="evidence" value="ECO:0007669"/>
    <property type="project" value="UniProtKB-KW"/>
</dbReference>
<feature type="transmembrane region" description="Helical" evidence="4">
    <location>
        <begin position="21"/>
        <end position="40"/>
    </location>
</feature>